<keyword evidence="2" id="KW-1185">Reference proteome</keyword>
<dbReference type="AlphaFoldDB" id="A0A401IMD3"/>
<dbReference type="RefSeq" id="WP_124973173.1">
    <property type="nucleotide sequence ID" value="NZ_BDQK01000016.1"/>
</dbReference>
<name>A0A401IMD3_APHSA</name>
<reference evidence="2" key="1">
    <citation type="submission" date="2017-05" db="EMBL/GenBank/DDBJ databases">
        <title>Physiological properties and genetic analysis related to exopolysaccharide production of fresh-water unicellular cyanobacterium Aphanothece sacrum, Suizenji Nori, that has been cultured as a food source in Japan.</title>
        <authorList>
            <person name="Kanesaki Y."/>
            <person name="Yoshikawa S."/>
            <person name="Ohki K."/>
        </authorList>
    </citation>
    <scope>NUCLEOTIDE SEQUENCE [LARGE SCALE GENOMIC DNA]</scope>
    <source>
        <strain evidence="2">FPU1</strain>
    </source>
</reference>
<sequence>MVNNSESRESNKIFGSLIPIIYKSNLLATETEPKSLPMLDKINLDLTADKIFSWLKIKP</sequence>
<protein>
    <submittedName>
        <fullName evidence="1">Uncharacterized protein</fullName>
    </submittedName>
</protein>
<comment type="caution">
    <text evidence="1">The sequence shown here is derived from an EMBL/GenBank/DDBJ whole genome shotgun (WGS) entry which is preliminary data.</text>
</comment>
<dbReference type="Proteomes" id="UP000287247">
    <property type="component" value="Unassembled WGS sequence"/>
</dbReference>
<evidence type="ECO:0000313" key="2">
    <source>
        <dbReference type="Proteomes" id="UP000287247"/>
    </source>
</evidence>
<gene>
    <name evidence="1" type="ORF">AsFPU1_3835</name>
</gene>
<dbReference type="EMBL" id="BDQK01000016">
    <property type="protein sequence ID" value="GBF82406.1"/>
    <property type="molecule type" value="Genomic_DNA"/>
</dbReference>
<evidence type="ECO:0000313" key="1">
    <source>
        <dbReference type="EMBL" id="GBF82406.1"/>
    </source>
</evidence>
<accession>A0A401IMD3</accession>
<proteinExistence type="predicted"/>
<organism evidence="1 2">
    <name type="scientific">Aphanothece sacrum FPU1</name>
    <dbReference type="NCBI Taxonomy" id="1920663"/>
    <lineage>
        <taxon>Bacteria</taxon>
        <taxon>Bacillati</taxon>
        <taxon>Cyanobacteriota</taxon>
        <taxon>Cyanophyceae</taxon>
        <taxon>Oscillatoriophycideae</taxon>
        <taxon>Chroococcales</taxon>
        <taxon>Aphanothecaceae</taxon>
        <taxon>Aphanothece</taxon>
    </lineage>
</organism>